<gene>
    <name evidence="2" type="ORF">DID88_004487</name>
</gene>
<evidence type="ECO:0000313" key="2">
    <source>
        <dbReference type="EMBL" id="RAL62641.1"/>
    </source>
</evidence>
<feature type="compositionally biased region" description="Polar residues" evidence="1">
    <location>
        <begin position="132"/>
        <end position="155"/>
    </location>
</feature>
<evidence type="ECO:0000313" key="3">
    <source>
        <dbReference type="Proteomes" id="UP000249056"/>
    </source>
</evidence>
<keyword evidence="3" id="KW-1185">Reference proteome</keyword>
<dbReference type="GO" id="GO:0008033">
    <property type="term" value="P:tRNA processing"/>
    <property type="evidence" value="ECO:0007669"/>
    <property type="project" value="TreeGrafter"/>
</dbReference>
<proteinExistence type="predicted"/>
<dbReference type="GO" id="GO:0005655">
    <property type="term" value="C:nucleolar ribonuclease P complex"/>
    <property type="evidence" value="ECO:0007669"/>
    <property type="project" value="TreeGrafter"/>
</dbReference>
<reference evidence="2 3" key="1">
    <citation type="submission" date="2018-06" db="EMBL/GenBank/DDBJ databases">
        <title>Genome Sequence of the Brown Rot Fungal Pathogen Monilinia fructigena.</title>
        <authorList>
            <person name="Landi L."/>
            <person name="De Miccolis Angelini R.M."/>
            <person name="Pollastro S."/>
            <person name="Abate D."/>
            <person name="Faretra F."/>
            <person name="Romanazzi G."/>
        </authorList>
    </citation>
    <scope>NUCLEOTIDE SEQUENCE [LARGE SCALE GENOMIC DNA]</scope>
    <source>
        <strain evidence="2 3">Mfrg269</strain>
    </source>
</reference>
<comment type="caution">
    <text evidence="2">The sequence shown here is derived from an EMBL/GenBank/DDBJ whole genome shotgun (WGS) entry which is preliminary data.</text>
</comment>
<organism evidence="2 3">
    <name type="scientific">Monilinia fructigena</name>
    <dbReference type="NCBI Taxonomy" id="38457"/>
    <lineage>
        <taxon>Eukaryota</taxon>
        <taxon>Fungi</taxon>
        <taxon>Dikarya</taxon>
        <taxon>Ascomycota</taxon>
        <taxon>Pezizomycotina</taxon>
        <taxon>Leotiomycetes</taxon>
        <taxon>Helotiales</taxon>
        <taxon>Sclerotiniaceae</taxon>
        <taxon>Monilinia</taxon>
    </lineage>
</organism>
<accession>A0A395IR85</accession>
<dbReference type="PANTHER" id="PTHR14742">
    <property type="entry name" value="RIBONUCLEASE P SUBUNIT P21"/>
    <property type="match status" value="1"/>
</dbReference>
<dbReference type="Pfam" id="PF04032">
    <property type="entry name" value="Rpr2"/>
    <property type="match status" value="1"/>
</dbReference>
<dbReference type="OrthoDB" id="438080at2759"/>
<name>A0A395IR85_9HELO</name>
<dbReference type="Proteomes" id="UP000249056">
    <property type="component" value="Unassembled WGS sequence"/>
</dbReference>
<dbReference type="InterPro" id="IPR007175">
    <property type="entry name" value="Rpr2/Snm1/Rpp21"/>
</dbReference>
<evidence type="ECO:0000256" key="1">
    <source>
        <dbReference type="SAM" id="MobiDB-lite"/>
    </source>
</evidence>
<dbReference type="AlphaFoldDB" id="A0A395IR85"/>
<feature type="region of interest" description="Disordered" evidence="1">
    <location>
        <begin position="130"/>
        <end position="163"/>
    </location>
</feature>
<sequence>MENLELAARLRYLNESAHFLATSAPSTSKHLMSQCDSLIFDHEIEKSDTQKQKSCGACGTIMLLGWEGKLEIKSQSSKKKQARKKATGASSEERVIIYTCGSCNKKTRHRLNTAPVVSRTKKGAIQHGAFSKNASAPAQSLTTASTVATPSTNASSKKRAKNRKLGGLGALLAKQKASEASSSGFGLDLMDLMKKV</sequence>
<dbReference type="EMBL" id="QKRW01000023">
    <property type="protein sequence ID" value="RAL62641.1"/>
    <property type="molecule type" value="Genomic_DNA"/>
</dbReference>
<protein>
    <submittedName>
        <fullName evidence="2">Uncharacterized protein</fullName>
    </submittedName>
</protein>
<dbReference type="PANTHER" id="PTHR14742:SF3">
    <property type="entry name" value="RIBONUCLEASE MRP PROTEIN SUBUNIT SNM1"/>
    <property type="match status" value="1"/>
</dbReference>